<dbReference type="EMBL" id="JACGWX010000003">
    <property type="protein sequence ID" value="MBA8847833.1"/>
    <property type="molecule type" value="Genomic_DNA"/>
</dbReference>
<feature type="transmembrane region" description="Helical" evidence="1">
    <location>
        <begin position="52"/>
        <end position="73"/>
    </location>
</feature>
<dbReference type="RefSeq" id="WP_182490663.1">
    <property type="nucleotide sequence ID" value="NZ_BAAAOV010000001.1"/>
</dbReference>
<keyword evidence="1" id="KW-1133">Transmembrane helix</keyword>
<feature type="transmembrane region" description="Helical" evidence="1">
    <location>
        <begin position="80"/>
        <end position="100"/>
    </location>
</feature>
<feature type="transmembrane region" description="Helical" evidence="1">
    <location>
        <begin position="173"/>
        <end position="192"/>
    </location>
</feature>
<dbReference type="Proteomes" id="UP000585905">
    <property type="component" value="Unassembled WGS sequence"/>
</dbReference>
<keyword evidence="1" id="KW-0472">Membrane</keyword>
<keyword evidence="3" id="KW-1185">Reference proteome</keyword>
<dbReference type="AlphaFoldDB" id="A0A839E9I5"/>
<protein>
    <submittedName>
        <fullName evidence="2">Uncharacterized protein</fullName>
    </submittedName>
</protein>
<accession>A0A839E9I5</accession>
<feature type="transmembrane region" description="Helical" evidence="1">
    <location>
        <begin position="112"/>
        <end position="131"/>
    </location>
</feature>
<evidence type="ECO:0000313" key="3">
    <source>
        <dbReference type="Proteomes" id="UP000585905"/>
    </source>
</evidence>
<reference evidence="2 3" key="1">
    <citation type="submission" date="2020-07" db="EMBL/GenBank/DDBJ databases">
        <title>Sequencing the genomes of 1000 actinobacteria strains.</title>
        <authorList>
            <person name="Klenk H.-P."/>
        </authorList>
    </citation>
    <scope>NUCLEOTIDE SEQUENCE [LARGE SCALE GENOMIC DNA]</scope>
    <source>
        <strain evidence="2 3">DSM 19663</strain>
    </source>
</reference>
<sequence>MITALTTARSARLRTAHRTALGVLVGLLLLVGLALAASALAPEQLDPVLGHLSPTTAILLGSASVLGLVLFRWLDTIGRIGAVMLAVPVVVLTVANQLLGSDFAGAPTGTPLDYPVLLLVPAGHLTLLFGALRSAGWGHRGSWLVFALTAALSLVIMIVPTPPISDSLLANRIVSGALMTAALMTAAIAVLLERGRRASSTGLG</sequence>
<feature type="transmembrane region" description="Helical" evidence="1">
    <location>
        <begin position="143"/>
        <end position="161"/>
    </location>
</feature>
<gene>
    <name evidence="2" type="ORF">FHX53_001425</name>
</gene>
<organism evidence="2 3">
    <name type="scientific">Microcella alkalica</name>
    <dbReference type="NCBI Taxonomy" id="355930"/>
    <lineage>
        <taxon>Bacteria</taxon>
        <taxon>Bacillati</taxon>
        <taxon>Actinomycetota</taxon>
        <taxon>Actinomycetes</taxon>
        <taxon>Micrococcales</taxon>
        <taxon>Microbacteriaceae</taxon>
        <taxon>Microcella</taxon>
    </lineage>
</organism>
<name>A0A839E9I5_9MICO</name>
<evidence type="ECO:0000256" key="1">
    <source>
        <dbReference type="SAM" id="Phobius"/>
    </source>
</evidence>
<comment type="caution">
    <text evidence="2">The sequence shown here is derived from an EMBL/GenBank/DDBJ whole genome shotgun (WGS) entry which is preliminary data.</text>
</comment>
<evidence type="ECO:0000313" key="2">
    <source>
        <dbReference type="EMBL" id="MBA8847833.1"/>
    </source>
</evidence>
<proteinExistence type="predicted"/>
<keyword evidence="1" id="KW-0812">Transmembrane</keyword>